<name>A0ABU2NGP8_9PSEU</name>
<proteinExistence type="predicted"/>
<feature type="region of interest" description="Disordered" evidence="1">
    <location>
        <begin position="113"/>
        <end position="147"/>
    </location>
</feature>
<evidence type="ECO:0008006" key="4">
    <source>
        <dbReference type="Google" id="ProtNLM"/>
    </source>
</evidence>
<gene>
    <name evidence="2" type="ORF">RM445_26815</name>
</gene>
<evidence type="ECO:0000313" key="2">
    <source>
        <dbReference type="EMBL" id="MDT0353130.1"/>
    </source>
</evidence>
<protein>
    <recommendedName>
        <fullName evidence="4">Phage tail assembly protein</fullName>
    </recommendedName>
</protein>
<comment type="caution">
    <text evidence="2">The sequence shown here is derived from an EMBL/GenBank/DDBJ whole genome shotgun (WGS) entry which is preliminary data.</text>
</comment>
<accession>A0ABU2NGP8</accession>
<organism evidence="2 3">
    <name type="scientific">Pseudonocardia charpentierae</name>
    <dbReference type="NCBI Taxonomy" id="3075545"/>
    <lineage>
        <taxon>Bacteria</taxon>
        <taxon>Bacillati</taxon>
        <taxon>Actinomycetota</taxon>
        <taxon>Actinomycetes</taxon>
        <taxon>Pseudonocardiales</taxon>
        <taxon>Pseudonocardiaceae</taxon>
        <taxon>Pseudonocardia</taxon>
    </lineage>
</organism>
<dbReference type="EMBL" id="JAVREJ010000026">
    <property type="protein sequence ID" value="MDT0353130.1"/>
    <property type="molecule type" value="Genomic_DNA"/>
</dbReference>
<dbReference type="RefSeq" id="WP_311559645.1">
    <property type="nucleotide sequence ID" value="NZ_JAVREJ010000026.1"/>
</dbReference>
<dbReference type="Proteomes" id="UP001183202">
    <property type="component" value="Unassembled WGS sequence"/>
</dbReference>
<keyword evidence="3" id="KW-1185">Reference proteome</keyword>
<sequence>MLNVEHEFELPQGYVDDDGNLHRHGVMRLATAADEILPMKDPRVQALPAYLIVILLARVVLRLGTITQINPGVIERLFARDLDHLQEMYNRINGLAPPEVAVICPQCQASYRAEVPPPGESSATPWTGSTTRSPSSDSVSTGPTVRS</sequence>
<evidence type="ECO:0000313" key="3">
    <source>
        <dbReference type="Proteomes" id="UP001183202"/>
    </source>
</evidence>
<evidence type="ECO:0000256" key="1">
    <source>
        <dbReference type="SAM" id="MobiDB-lite"/>
    </source>
</evidence>
<feature type="compositionally biased region" description="Low complexity" evidence="1">
    <location>
        <begin position="127"/>
        <end position="147"/>
    </location>
</feature>
<reference evidence="3" key="1">
    <citation type="submission" date="2023-07" db="EMBL/GenBank/DDBJ databases">
        <title>30 novel species of actinomycetes from the DSMZ collection.</title>
        <authorList>
            <person name="Nouioui I."/>
        </authorList>
    </citation>
    <scope>NUCLEOTIDE SEQUENCE [LARGE SCALE GENOMIC DNA]</scope>
    <source>
        <strain evidence="3">DSM 45834</strain>
    </source>
</reference>